<keyword evidence="4" id="KW-0732">Signal</keyword>
<evidence type="ECO:0000256" key="1">
    <source>
        <dbReference type="ARBA" id="ARBA00004196"/>
    </source>
</evidence>
<accession>A0A7C2WTS8</accession>
<evidence type="ECO:0000256" key="4">
    <source>
        <dbReference type="ARBA" id="ARBA00022729"/>
    </source>
</evidence>
<dbReference type="Pfam" id="PF07161">
    <property type="entry name" value="LppX_LprAFG"/>
    <property type="match status" value="1"/>
</dbReference>
<name>A0A7C2WTS8_9BACT</name>
<comment type="caution">
    <text evidence="5">The sequence shown here is derived from an EMBL/GenBank/DDBJ whole genome shotgun (WGS) entry which is preliminary data.</text>
</comment>
<evidence type="ECO:0000256" key="2">
    <source>
        <dbReference type="ARBA" id="ARBA00009194"/>
    </source>
</evidence>
<keyword evidence="3" id="KW-0472">Membrane</keyword>
<sequence length="270" mass="29072">MLAWIAWSYNAGTGCWHEQGSNSMRAHETAPGTCRPRGLISRPRLAAVGLVLLLLLAPACSRNEVETTVDPADLVSAAADRLDQVKTFHFLLTHESGGTPILQTMLLTQAEGDVARPGQMKAQLDVEAVGAALQLQFIGIGDEAWLSNPFNPAEWQPLPDIAADDVLNVEVLPEVLRKIREPRLIGQETLDGVVTYHIQGKLDSGDLAAVVPSGAEPGLEVTVDLWIGKDDSLVRRVVVSGALTFSEATTMKRTLELSGFDQPITITPPQ</sequence>
<dbReference type="AlphaFoldDB" id="A0A7C2WTS8"/>
<protein>
    <submittedName>
        <fullName evidence="5">LppX_LprAFG lipoprotein</fullName>
    </submittedName>
</protein>
<gene>
    <name evidence="5" type="ORF">ENP13_10565</name>
</gene>
<evidence type="ECO:0000256" key="3">
    <source>
        <dbReference type="ARBA" id="ARBA00022475"/>
    </source>
</evidence>
<comment type="subcellular location">
    <subcellularLocation>
        <location evidence="1">Cell envelope</location>
    </subcellularLocation>
</comment>
<dbReference type="InterPro" id="IPR009830">
    <property type="entry name" value="LppX/LprAFG"/>
</dbReference>
<reference evidence="5" key="1">
    <citation type="journal article" date="2020" name="mSystems">
        <title>Genome- and Community-Level Interaction Insights into Carbon Utilization and Element Cycling Functions of Hydrothermarchaeota in Hydrothermal Sediment.</title>
        <authorList>
            <person name="Zhou Z."/>
            <person name="Liu Y."/>
            <person name="Xu W."/>
            <person name="Pan J."/>
            <person name="Luo Z.H."/>
            <person name="Li M."/>
        </authorList>
    </citation>
    <scope>NUCLEOTIDE SEQUENCE [LARGE SCALE GENOMIC DNA]</scope>
    <source>
        <strain evidence="5">SpSt-192</strain>
    </source>
</reference>
<evidence type="ECO:0000313" key="5">
    <source>
        <dbReference type="EMBL" id="HEX71665.1"/>
    </source>
</evidence>
<dbReference type="GO" id="GO:0030313">
    <property type="term" value="C:cell envelope"/>
    <property type="evidence" value="ECO:0007669"/>
    <property type="project" value="UniProtKB-SubCell"/>
</dbReference>
<organism evidence="5">
    <name type="scientific">Thermorudis sp</name>
    <dbReference type="NCBI Taxonomy" id="1969470"/>
    <lineage>
        <taxon>Bacteria</taxon>
        <taxon>Pseudomonadati</taxon>
        <taxon>Thermomicrobiota</taxon>
        <taxon>Thermomicrobia</taxon>
        <taxon>Thermomicrobia incertae sedis</taxon>
        <taxon>Thermorudis</taxon>
    </lineage>
</organism>
<keyword evidence="3" id="KW-1003">Cell membrane</keyword>
<dbReference type="InterPro" id="IPR029046">
    <property type="entry name" value="LolA/LolB/LppX"/>
</dbReference>
<proteinExistence type="inferred from homology"/>
<comment type="similarity">
    <text evidence="2">Belongs to the LppX/LprAFG lipoprotein family.</text>
</comment>
<dbReference type="CDD" id="cd16334">
    <property type="entry name" value="LppX-like"/>
    <property type="match status" value="1"/>
</dbReference>
<dbReference type="Gene3D" id="2.50.20.20">
    <property type="match status" value="1"/>
</dbReference>
<keyword evidence="5" id="KW-0449">Lipoprotein</keyword>
<dbReference type="SUPFAM" id="SSF89392">
    <property type="entry name" value="Prokaryotic lipoproteins and lipoprotein localization factors"/>
    <property type="match status" value="1"/>
</dbReference>
<dbReference type="EMBL" id="DSID01000803">
    <property type="protein sequence ID" value="HEX71665.1"/>
    <property type="molecule type" value="Genomic_DNA"/>
</dbReference>